<feature type="compositionally biased region" description="Basic and acidic residues" evidence="2">
    <location>
        <begin position="307"/>
        <end position="330"/>
    </location>
</feature>
<dbReference type="OMA" id="AMVSPFN"/>
<organism evidence="4 5">
    <name type="scientific">Varanus komodoensis</name>
    <name type="common">Komodo dragon</name>
    <dbReference type="NCBI Taxonomy" id="61221"/>
    <lineage>
        <taxon>Eukaryota</taxon>
        <taxon>Metazoa</taxon>
        <taxon>Chordata</taxon>
        <taxon>Craniata</taxon>
        <taxon>Vertebrata</taxon>
        <taxon>Euteleostomi</taxon>
        <taxon>Lepidosauria</taxon>
        <taxon>Squamata</taxon>
        <taxon>Bifurcata</taxon>
        <taxon>Unidentata</taxon>
        <taxon>Episquamata</taxon>
        <taxon>Toxicofera</taxon>
        <taxon>Anguimorpha</taxon>
        <taxon>Paleoanguimorpha</taxon>
        <taxon>Varanoidea</taxon>
        <taxon>Varanidae</taxon>
        <taxon>Varanus</taxon>
    </lineage>
</organism>
<feature type="compositionally biased region" description="Basic and acidic residues" evidence="2">
    <location>
        <begin position="263"/>
        <end position="298"/>
    </location>
</feature>
<dbReference type="Ensembl" id="ENSVKKT00000018175.1">
    <property type="protein sequence ID" value="ENSVKKP00000017735.1"/>
    <property type="gene ID" value="ENSVKKG00000012117.1"/>
</dbReference>
<dbReference type="GO" id="GO:0036010">
    <property type="term" value="P:protein localization to endosome"/>
    <property type="evidence" value="ECO:0007669"/>
    <property type="project" value="TreeGrafter"/>
</dbReference>
<dbReference type="GO" id="GO:0051015">
    <property type="term" value="F:actin filament binding"/>
    <property type="evidence" value="ECO:0007669"/>
    <property type="project" value="TreeGrafter"/>
</dbReference>
<dbReference type="CTD" id="92241"/>
<dbReference type="GO" id="GO:0005829">
    <property type="term" value="C:cytosol"/>
    <property type="evidence" value="ECO:0007669"/>
    <property type="project" value="GOC"/>
</dbReference>
<dbReference type="GO" id="GO:1901981">
    <property type="term" value="F:phosphatidylinositol phosphate binding"/>
    <property type="evidence" value="ECO:0007669"/>
    <property type="project" value="TreeGrafter"/>
</dbReference>
<dbReference type="PANTHER" id="PTHR21669:SF2">
    <property type="entry name" value="CAPZ-INTERACTING PROTEIN"/>
    <property type="match status" value="1"/>
</dbReference>
<feature type="region of interest" description="Disordered" evidence="2">
    <location>
        <begin position="1"/>
        <end position="25"/>
    </location>
</feature>
<gene>
    <name evidence="4" type="primary">RCSD1</name>
</gene>
<feature type="compositionally biased region" description="Low complexity" evidence="2">
    <location>
        <begin position="110"/>
        <end position="123"/>
    </location>
</feature>
<dbReference type="RefSeq" id="XP_044298112.1">
    <property type="nucleotide sequence ID" value="XM_044442177.1"/>
</dbReference>
<dbReference type="Pfam" id="PF15255">
    <property type="entry name" value="CAP-ZIP_m"/>
    <property type="match status" value="1"/>
</dbReference>
<dbReference type="Proteomes" id="UP000694545">
    <property type="component" value="Unplaced"/>
</dbReference>
<evidence type="ECO:0000313" key="4">
    <source>
        <dbReference type="Ensembl" id="ENSVKKP00000017735.1"/>
    </source>
</evidence>
<dbReference type="GeneID" id="123029323"/>
<dbReference type="PANTHER" id="PTHR21669">
    <property type="entry name" value="CAPZ-INTERACTING PROTEIN AND RELATED PROTEINS"/>
    <property type="match status" value="1"/>
</dbReference>
<sequence length="360" mass="39650">MGEQMLPKNISHLRNSENKPSENKMVVEKFTTPSVAQLAGKFQDQLPLSGKEKPATKPAHRKPPSSLPLYTHKAEVGQNGDLKPSPDASHPARVKVKSSPRIEKLQANLAFSPASLLPGASPKSPGPPPASPHFHSSEPDETPVSFDQPPEGTHLQFYNKVRTRGSIKRRPPSRRFRKSQSEYGDDLDSGLLVSPHENGTKCEDEDGVFMDKSKNTESLSDPSDGIDHHEKQNWTASGEKSPSDPGLNDTESRETEGGAEEVTLCKEENPHQNHSEEELCENTKEEKEKSPSPDTAKDTKRRSRKSTLGDREDGNASDKEKNDKGGKLSENEDMQQIPGTEDNEIPQPTKEMEADVSTQV</sequence>
<evidence type="ECO:0000256" key="2">
    <source>
        <dbReference type="SAM" id="MobiDB-lite"/>
    </source>
</evidence>
<protein>
    <submittedName>
        <fullName evidence="4">RCSD domain containing 1</fullName>
    </submittedName>
</protein>
<feature type="compositionally biased region" description="Basic and acidic residues" evidence="2">
    <location>
        <begin position="14"/>
        <end position="25"/>
    </location>
</feature>
<keyword evidence="5" id="KW-1185">Reference proteome</keyword>
<accession>A0A8D2L6W1</accession>
<dbReference type="GO" id="GO:1905394">
    <property type="term" value="F:retromer complex binding"/>
    <property type="evidence" value="ECO:0007669"/>
    <property type="project" value="TreeGrafter"/>
</dbReference>
<reference evidence="4" key="2">
    <citation type="submission" date="2025-09" db="UniProtKB">
        <authorList>
            <consortium name="Ensembl"/>
        </authorList>
    </citation>
    <scope>IDENTIFICATION</scope>
</reference>
<feature type="domain" description="FAM21/CAPZIP" evidence="3">
    <location>
        <begin position="95"/>
        <end position="180"/>
    </location>
</feature>
<dbReference type="GO" id="GO:0071203">
    <property type="term" value="C:WASH complex"/>
    <property type="evidence" value="ECO:0007669"/>
    <property type="project" value="TreeGrafter"/>
</dbReference>
<dbReference type="GO" id="GO:0042147">
    <property type="term" value="P:retrograde transport, endosome to Golgi"/>
    <property type="evidence" value="ECO:0007669"/>
    <property type="project" value="TreeGrafter"/>
</dbReference>
<feature type="region of interest" description="Disordered" evidence="2">
    <location>
        <begin position="41"/>
        <end position="360"/>
    </location>
</feature>
<evidence type="ECO:0000256" key="1">
    <source>
        <dbReference type="ARBA" id="ARBA00022553"/>
    </source>
</evidence>
<evidence type="ECO:0000259" key="3">
    <source>
        <dbReference type="Pfam" id="PF15255"/>
    </source>
</evidence>
<dbReference type="InterPro" id="IPR029341">
    <property type="entry name" value="FAM21/CAPZIP"/>
</dbReference>
<keyword evidence="1" id="KW-0597">Phosphoprotein</keyword>
<name>A0A8D2L6W1_VARKO</name>
<proteinExistence type="predicted"/>
<dbReference type="AlphaFoldDB" id="A0A8D2L6W1"/>
<dbReference type="GO" id="GO:0003009">
    <property type="term" value="P:skeletal muscle contraction"/>
    <property type="evidence" value="ECO:0007669"/>
    <property type="project" value="TreeGrafter"/>
</dbReference>
<evidence type="ECO:0000313" key="5">
    <source>
        <dbReference type="Proteomes" id="UP000694545"/>
    </source>
</evidence>
<feature type="compositionally biased region" description="Basic residues" evidence="2">
    <location>
        <begin position="161"/>
        <end position="178"/>
    </location>
</feature>
<reference evidence="4" key="1">
    <citation type="submission" date="2025-08" db="UniProtKB">
        <authorList>
            <consortium name="Ensembl"/>
        </authorList>
    </citation>
    <scope>IDENTIFICATION</scope>
</reference>
<dbReference type="GO" id="GO:0005769">
    <property type="term" value="C:early endosome"/>
    <property type="evidence" value="ECO:0007669"/>
    <property type="project" value="TreeGrafter"/>
</dbReference>